<dbReference type="SMART" id="SM00220">
    <property type="entry name" value="S_TKc"/>
    <property type="match status" value="1"/>
</dbReference>
<dbReference type="InterPro" id="IPR011009">
    <property type="entry name" value="Kinase-like_dom_sf"/>
</dbReference>
<sequence>MAERQFQYNGREGGATQRVVMASDMHDEQPVLAVGGKRYLRMPDHNDILLRQSLVNCQIETEANAGEISLHNDDHNDGLQPQVTGPLQQLGVNILSPPKSQGLFLRRNMAPRPEAVDGVFCAKSRLKVVAPESPDPEPEPEPYRVNLVKRKAEEEKTSGRTDYSKSEQAKQTRKLVEEINTNVERKEQAMKKQQITLDALGDNFSLRPLASPKCIIYDDTMFSGFGPECNLENMFENSDKGSFGQVVPFQDKETKEKLMVKKIKGTVAINELEVPLNFQSPNIQKVVALGYDDVNAYLVLQNAGRNLKRSCEDPHQRDILTRPEQLCPLTRDLLQAICLLARSGITHCDIKAENVCLKWCEELGRFVATLIDFGSSKSLQDPMSFNGITGEYLPPSFNAMYYRAWMSIRAQQKPSKLRRLNTKDDVYAVGMIMSFIRWGVPPMIKYLTGRDMYPSDISIDQRMQVLKTIGEFKDVLPREFLEYPECPEVEPLLAGLLELEEDLRLSAEEALGQLEDIMGIKRPPARKVKRVCMSTASFIANTHPAQPGLTVVQGPSSRGQNKELRPKIVVLKQPPRSEGVVAKHEVVPQPGMLWKGNGVLRREPMVEDLSMAQASGYMDIDRKQKKLLSPVEDAVVDRSTGSAHRQRRLEEEPAWGNQADVGMDEIQELTNSFACSPVKQQPPAWPQLLRESSVVDLSRRPGVDAGCCNQVAQARQRAAQPMWVSQGGQQQPLQEFGSNPGPKSVQPAFNPRVDLPGMTGNIPVFSLLGAHLDAPDDL</sequence>
<name>A0ABM0JMB8_APLCA</name>
<dbReference type="GeneID" id="101862792"/>
<accession>A0ABM0JMB8</accession>
<evidence type="ECO:0000259" key="2">
    <source>
        <dbReference type="PROSITE" id="PS50011"/>
    </source>
</evidence>
<dbReference type="PROSITE" id="PS00108">
    <property type="entry name" value="PROTEIN_KINASE_ST"/>
    <property type="match status" value="1"/>
</dbReference>
<keyword evidence="3" id="KW-1185">Reference proteome</keyword>
<evidence type="ECO:0000313" key="4">
    <source>
        <dbReference type="RefSeq" id="XP_005097046.1"/>
    </source>
</evidence>
<organism evidence="3 4">
    <name type="scientific">Aplysia californica</name>
    <name type="common">California sea hare</name>
    <dbReference type="NCBI Taxonomy" id="6500"/>
    <lineage>
        <taxon>Eukaryota</taxon>
        <taxon>Metazoa</taxon>
        <taxon>Spiralia</taxon>
        <taxon>Lophotrochozoa</taxon>
        <taxon>Mollusca</taxon>
        <taxon>Gastropoda</taxon>
        <taxon>Heterobranchia</taxon>
        <taxon>Euthyneura</taxon>
        <taxon>Tectipleura</taxon>
        <taxon>Aplysiida</taxon>
        <taxon>Aplysioidea</taxon>
        <taxon>Aplysiidae</taxon>
        <taxon>Aplysia</taxon>
    </lineage>
</organism>
<evidence type="ECO:0000313" key="3">
    <source>
        <dbReference type="Proteomes" id="UP000694888"/>
    </source>
</evidence>
<dbReference type="RefSeq" id="XP_005097046.1">
    <property type="nucleotide sequence ID" value="XM_005096989.3"/>
</dbReference>
<dbReference type="Gene3D" id="1.10.510.10">
    <property type="entry name" value="Transferase(Phosphotransferase) domain 1"/>
    <property type="match status" value="1"/>
</dbReference>
<dbReference type="PANTHER" id="PTHR44167:SF18">
    <property type="entry name" value="PROTEIN KINASE DOMAIN-CONTAINING PROTEIN"/>
    <property type="match status" value="1"/>
</dbReference>
<reference evidence="4" key="1">
    <citation type="submission" date="2025-08" db="UniProtKB">
        <authorList>
            <consortium name="RefSeq"/>
        </authorList>
    </citation>
    <scope>IDENTIFICATION</scope>
</reference>
<dbReference type="InterPro" id="IPR000719">
    <property type="entry name" value="Prot_kinase_dom"/>
</dbReference>
<gene>
    <name evidence="4" type="primary">LOC101862792</name>
</gene>
<dbReference type="SUPFAM" id="SSF56112">
    <property type="entry name" value="Protein kinase-like (PK-like)"/>
    <property type="match status" value="1"/>
</dbReference>
<dbReference type="PROSITE" id="PS50011">
    <property type="entry name" value="PROTEIN_KINASE_DOM"/>
    <property type="match status" value="1"/>
</dbReference>
<dbReference type="PANTHER" id="PTHR44167">
    <property type="entry name" value="OVARIAN-SPECIFIC SERINE/THREONINE-PROTEIN KINASE LOK-RELATED"/>
    <property type="match status" value="1"/>
</dbReference>
<feature type="region of interest" description="Disordered" evidence="1">
    <location>
        <begin position="150"/>
        <end position="173"/>
    </location>
</feature>
<dbReference type="InterPro" id="IPR008271">
    <property type="entry name" value="Ser/Thr_kinase_AS"/>
</dbReference>
<dbReference type="Proteomes" id="UP000694888">
    <property type="component" value="Unplaced"/>
</dbReference>
<feature type="domain" description="Protein kinase" evidence="2">
    <location>
        <begin position="232"/>
        <end position="518"/>
    </location>
</feature>
<evidence type="ECO:0000256" key="1">
    <source>
        <dbReference type="SAM" id="MobiDB-lite"/>
    </source>
</evidence>
<proteinExistence type="predicted"/>
<protein>
    <submittedName>
        <fullName evidence="4">Uncharacterized protein LOC101862792</fullName>
    </submittedName>
</protein>
<dbReference type="Pfam" id="PF00069">
    <property type="entry name" value="Pkinase"/>
    <property type="match status" value="1"/>
</dbReference>